<name>A0A0G1B607_9BACT</name>
<organism evidence="15 16">
    <name type="scientific">Candidatus Amesbacteria bacterium GW2011_GWA2_42_12</name>
    <dbReference type="NCBI Taxonomy" id="1618356"/>
    <lineage>
        <taxon>Bacteria</taxon>
        <taxon>Candidatus Amesiibacteriota</taxon>
    </lineage>
</organism>
<keyword evidence="9" id="KW-0233">DNA recombination</keyword>
<dbReference type="SUPFAM" id="SSF117018">
    <property type="entry name" value="ATP-dependent DNA ligase DNA-binding domain"/>
    <property type="match status" value="1"/>
</dbReference>
<dbReference type="PANTHER" id="PTHR45674">
    <property type="entry name" value="DNA LIGASE 1/3 FAMILY MEMBER"/>
    <property type="match status" value="1"/>
</dbReference>
<dbReference type="SUPFAM" id="SSF56091">
    <property type="entry name" value="DNA ligase/mRNA capping enzyme, catalytic domain"/>
    <property type="match status" value="1"/>
</dbReference>
<feature type="domain" description="ATP-dependent DNA ligase family profile" evidence="14">
    <location>
        <begin position="339"/>
        <end position="468"/>
    </location>
</feature>
<dbReference type="GO" id="GO:0003677">
    <property type="term" value="F:DNA binding"/>
    <property type="evidence" value="ECO:0007669"/>
    <property type="project" value="InterPro"/>
</dbReference>
<dbReference type="Gene3D" id="2.40.50.140">
    <property type="entry name" value="Nucleic acid-binding proteins"/>
    <property type="match status" value="1"/>
</dbReference>
<keyword evidence="6" id="KW-0547">Nucleotide-binding</keyword>
<evidence type="ECO:0000256" key="9">
    <source>
        <dbReference type="ARBA" id="ARBA00023172"/>
    </source>
</evidence>
<dbReference type="GO" id="GO:0051301">
    <property type="term" value="P:cell division"/>
    <property type="evidence" value="ECO:0007669"/>
    <property type="project" value="UniProtKB-KW"/>
</dbReference>
<evidence type="ECO:0000256" key="5">
    <source>
        <dbReference type="ARBA" id="ARBA00022705"/>
    </source>
</evidence>
<comment type="caution">
    <text evidence="15">The sequence shown here is derived from an EMBL/GenBank/DDBJ whole genome shotgun (WGS) entry which is preliminary data.</text>
</comment>
<comment type="catalytic activity">
    <reaction evidence="12">
        <text>ATP + (deoxyribonucleotide)n-3'-hydroxyl + 5'-phospho-(deoxyribonucleotide)m = (deoxyribonucleotide)n+m + AMP + diphosphate.</text>
        <dbReference type="EC" id="6.5.1.1"/>
    </reaction>
</comment>
<evidence type="ECO:0000256" key="11">
    <source>
        <dbReference type="ARBA" id="ARBA00023306"/>
    </source>
</evidence>
<evidence type="ECO:0000256" key="4">
    <source>
        <dbReference type="ARBA" id="ARBA00022618"/>
    </source>
</evidence>
<dbReference type="Pfam" id="PF04675">
    <property type="entry name" value="DNA_ligase_A_N"/>
    <property type="match status" value="1"/>
</dbReference>
<dbReference type="InterPro" id="IPR012308">
    <property type="entry name" value="DNA_ligase_ATP-dep_N"/>
</dbReference>
<evidence type="ECO:0000256" key="10">
    <source>
        <dbReference type="ARBA" id="ARBA00023204"/>
    </source>
</evidence>
<keyword evidence="3 15" id="KW-0436">Ligase</keyword>
<evidence type="ECO:0000256" key="8">
    <source>
        <dbReference type="ARBA" id="ARBA00022840"/>
    </source>
</evidence>
<evidence type="ECO:0000256" key="1">
    <source>
        <dbReference type="ARBA" id="ARBA00007572"/>
    </source>
</evidence>
<dbReference type="InterPro" id="IPR012310">
    <property type="entry name" value="DNA_ligase_ATP-dep_cent"/>
</dbReference>
<evidence type="ECO:0000313" key="15">
    <source>
        <dbReference type="EMBL" id="KKS32968.1"/>
    </source>
</evidence>
<dbReference type="AlphaFoldDB" id="A0A0G1B607"/>
<dbReference type="Gene3D" id="3.30.470.30">
    <property type="entry name" value="DNA ligase/mRNA capping enzyme"/>
    <property type="match status" value="1"/>
</dbReference>
<dbReference type="GO" id="GO:0005524">
    <property type="term" value="F:ATP binding"/>
    <property type="evidence" value="ECO:0007669"/>
    <property type="project" value="UniProtKB-KW"/>
</dbReference>
<dbReference type="InterPro" id="IPR012309">
    <property type="entry name" value="DNA_ligase_ATP-dep_C"/>
</dbReference>
<accession>A0A0G1B607</accession>
<dbReference type="PROSITE" id="PS50160">
    <property type="entry name" value="DNA_LIGASE_A3"/>
    <property type="match status" value="1"/>
</dbReference>
<evidence type="ECO:0000313" key="16">
    <source>
        <dbReference type="Proteomes" id="UP000034160"/>
    </source>
</evidence>
<evidence type="ECO:0000259" key="14">
    <source>
        <dbReference type="PROSITE" id="PS50160"/>
    </source>
</evidence>
<dbReference type="Gene3D" id="1.10.3260.10">
    <property type="entry name" value="DNA ligase, ATP-dependent, N-terminal domain"/>
    <property type="match status" value="1"/>
</dbReference>
<evidence type="ECO:0000256" key="2">
    <source>
        <dbReference type="ARBA" id="ARBA00012727"/>
    </source>
</evidence>
<evidence type="ECO:0000256" key="7">
    <source>
        <dbReference type="ARBA" id="ARBA00022763"/>
    </source>
</evidence>
<gene>
    <name evidence="15" type="ORF">UU93_C0004G0015</name>
</gene>
<reference evidence="15 16" key="1">
    <citation type="journal article" date="2015" name="Nature">
        <title>rRNA introns, odd ribosomes, and small enigmatic genomes across a large radiation of phyla.</title>
        <authorList>
            <person name="Brown C.T."/>
            <person name="Hug L.A."/>
            <person name="Thomas B.C."/>
            <person name="Sharon I."/>
            <person name="Castelle C.J."/>
            <person name="Singh A."/>
            <person name="Wilkins M.J."/>
            <person name="Williams K.H."/>
            <person name="Banfield J.F."/>
        </authorList>
    </citation>
    <scope>NUCLEOTIDE SEQUENCE [LARGE SCALE GENOMIC DNA]</scope>
</reference>
<keyword evidence="8" id="KW-0067">ATP-binding</keyword>
<evidence type="ECO:0000256" key="12">
    <source>
        <dbReference type="ARBA" id="ARBA00034003"/>
    </source>
</evidence>
<dbReference type="GO" id="GO:0071897">
    <property type="term" value="P:DNA biosynthetic process"/>
    <property type="evidence" value="ECO:0007669"/>
    <property type="project" value="InterPro"/>
</dbReference>
<dbReference type="Pfam" id="PF01068">
    <property type="entry name" value="DNA_ligase_A_M"/>
    <property type="match status" value="1"/>
</dbReference>
<dbReference type="PROSITE" id="PS00333">
    <property type="entry name" value="DNA_LIGASE_A2"/>
    <property type="match status" value="1"/>
</dbReference>
<dbReference type="GO" id="GO:0006310">
    <property type="term" value="P:DNA recombination"/>
    <property type="evidence" value="ECO:0007669"/>
    <property type="project" value="UniProtKB-KW"/>
</dbReference>
<evidence type="ECO:0000256" key="6">
    <source>
        <dbReference type="ARBA" id="ARBA00022741"/>
    </source>
</evidence>
<dbReference type="Pfam" id="PF04679">
    <property type="entry name" value="DNA_ligase_A_C"/>
    <property type="match status" value="1"/>
</dbReference>
<evidence type="ECO:0000256" key="3">
    <source>
        <dbReference type="ARBA" id="ARBA00022598"/>
    </source>
</evidence>
<dbReference type="STRING" id="1618356.UU93_C0004G0015"/>
<dbReference type="NCBIfam" id="TIGR00574">
    <property type="entry name" value="dnl1"/>
    <property type="match status" value="1"/>
</dbReference>
<keyword evidence="10" id="KW-0234">DNA repair</keyword>
<keyword evidence="5" id="KW-0235">DNA replication</keyword>
<sequence length="580" mass="65424">MLFTKLAEYLQKLEGTASRNEMTVILAELFKESSPDDARLIAYLSAGRLGPAYNSPDFGIADMSMLKALGSESKTIFNKLGDLGLVIEQIKSKTQNSKIQRNSNIKIQNVYDRLWKIAEVSGIGSQERKQELIRKLLDELDPVSAKYVVKIILGKLRTGFSDMTVLDSLSWMMAGDKSLRKNIENIYNVRADLGEVAMLVKDSKTLNFKNSNIGPEIGTPVLMAKAERASNSAEIWERNGECAVEYKLDGLRIQAHISKSQILNSNIQINSKLQNSNIKLFSRGLENVGHMYPDICAGLAEQVKEDCIVEGEMIAVDKNGKVLAFNKTMNRKRKYGIEDKILEIPMKIFLFDVLWLKNKSLINLPNNKRWECLEKLVKKGEIVELMPRIIAKSTNEIDEFFQKSLKEGMEGIVAKRLDAPYTPGNRDFSWIKMKTTLDSVDVVVMGYSVGEGKRTGFGIGEFLVGVYEPKSDKFLTVSKVGSGATDAEWVKLRKELEKLKVDKKPERYDVAKQYEQNFWVRPQLVLEIVANEISVSPGHTSGYGLRFPRLISWREKKPEDATTVSEIKSMYTSIRMAGEN</sequence>
<dbReference type="GO" id="GO:0006273">
    <property type="term" value="P:lagging strand elongation"/>
    <property type="evidence" value="ECO:0007669"/>
    <property type="project" value="TreeGrafter"/>
</dbReference>
<keyword evidence="7" id="KW-0227">DNA damage</keyword>
<keyword evidence="4" id="KW-0132">Cell division</keyword>
<protein>
    <recommendedName>
        <fullName evidence="2">DNA ligase (ATP)</fullName>
        <ecNumber evidence="2">6.5.1.1</ecNumber>
    </recommendedName>
</protein>
<keyword evidence="11" id="KW-0131">Cell cycle</keyword>
<proteinExistence type="inferred from homology"/>
<evidence type="ECO:0000256" key="13">
    <source>
        <dbReference type="RuleBase" id="RU004196"/>
    </source>
</evidence>
<dbReference type="InterPro" id="IPR036599">
    <property type="entry name" value="DNA_ligase_N_sf"/>
</dbReference>
<dbReference type="InterPro" id="IPR050191">
    <property type="entry name" value="ATP-dep_DNA_ligase"/>
</dbReference>
<dbReference type="InterPro" id="IPR000977">
    <property type="entry name" value="DNA_ligase_ATP-dep"/>
</dbReference>
<comment type="similarity">
    <text evidence="1 13">Belongs to the ATP-dependent DNA ligase family.</text>
</comment>
<dbReference type="PANTHER" id="PTHR45674:SF4">
    <property type="entry name" value="DNA LIGASE 1"/>
    <property type="match status" value="1"/>
</dbReference>
<dbReference type="InterPro" id="IPR016059">
    <property type="entry name" value="DNA_ligase_ATP-dep_CS"/>
</dbReference>
<dbReference type="EC" id="6.5.1.1" evidence="2"/>
<dbReference type="EMBL" id="LCCN01000004">
    <property type="protein sequence ID" value="KKS32968.1"/>
    <property type="molecule type" value="Genomic_DNA"/>
</dbReference>
<dbReference type="InterPro" id="IPR012340">
    <property type="entry name" value="NA-bd_OB-fold"/>
</dbReference>
<dbReference type="CDD" id="cd07901">
    <property type="entry name" value="Adenylation_DNA_ligase_Arch_LigB"/>
    <property type="match status" value="1"/>
</dbReference>
<dbReference type="GO" id="GO:0006281">
    <property type="term" value="P:DNA repair"/>
    <property type="evidence" value="ECO:0007669"/>
    <property type="project" value="UniProtKB-KW"/>
</dbReference>
<dbReference type="SUPFAM" id="SSF50249">
    <property type="entry name" value="Nucleic acid-binding proteins"/>
    <property type="match status" value="1"/>
</dbReference>
<dbReference type="GO" id="GO:0003910">
    <property type="term" value="F:DNA ligase (ATP) activity"/>
    <property type="evidence" value="ECO:0007669"/>
    <property type="project" value="UniProtKB-EC"/>
</dbReference>
<dbReference type="Proteomes" id="UP000034160">
    <property type="component" value="Unassembled WGS sequence"/>
</dbReference>